<keyword evidence="4" id="KW-1185">Reference proteome</keyword>
<feature type="signal peptide" evidence="1">
    <location>
        <begin position="1"/>
        <end position="19"/>
    </location>
</feature>
<feature type="chain" id="PRO_5047163103" evidence="1">
    <location>
        <begin position="20"/>
        <end position="331"/>
    </location>
</feature>
<gene>
    <name evidence="3" type="ORF">AL538_14725</name>
</gene>
<reference evidence="3" key="1">
    <citation type="submission" date="2018-01" db="EMBL/GenBank/DDBJ databases">
        <title>FDA dAtabase for Regulatory Grade micrObial Sequences (FDA-ARGOS): Supporting development and validation of Infectious Disease Dx tests.</title>
        <authorList>
            <person name="Hoffmann M."/>
            <person name="Allard M."/>
            <person name="Evans P."/>
            <person name="Brown E."/>
            <person name="Tallon L."/>
            <person name="Sadzewicz L."/>
            <person name="Sengamalay N."/>
            <person name="Ott S."/>
            <person name="Godinez A."/>
            <person name="Nagaraj S."/>
            <person name="Vyas G."/>
            <person name="Aluvathingal J."/>
            <person name="Nadendla S."/>
            <person name="Geyer C."/>
            <person name="Sichtig H."/>
        </authorList>
    </citation>
    <scope>NUCLEOTIDE SEQUENCE</scope>
    <source>
        <strain evidence="3">FDAARGOS_107</strain>
    </source>
</reference>
<dbReference type="SUPFAM" id="SSF56935">
    <property type="entry name" value="Porins"/>
    <property type="match status" value="1"/>
</dbReference>
<feature type="domain" description="Porin" evidence="2">
    <location>
        <begin position="7"/>
        <end position="313"/>
    </location>
</feature>
<dbReference type="RefSeq" id="WP_005449852.1">
    <property type="nucleotide sequence ID" value="NZ_BGNF01000084.1"/>
</dbReference>
<evidence type="ECO:0000256" key="1">
    <source>
        <dbReference type="SAM" id="SignalP"/>
    </source>
</evidence>
<dbReference type="InterPro" id="IPR023614">
    <property type="entry name" value="Porin_dom_sf"/>
</dbReference>
<keyword evidence="1" id="KW-0732">Signal</keyword>
<proteinExistence type="predicted"/>
<dbReference type="Pfam" id="PF13609">
    <property type="entry name" value="Porin_4"/>
    <property type="match status" value="1"/>
</dbReference>
<dbReference type="InterPro" id="IPR033900">
    <property type="entry name" value="Gram_neg_porin_domain"/>
</dbReference>
<evidence type="ECO:0000313" key="3">
    <source>
        <dbReference type="EMBL" id="AMF98876.1"/>
    </source>
</evidence>
<evidence type="ECO:0000313" key="4">
    <source>
        <dbReference type="Proteomes" id="UP000067422"/>
    </source>
</evidence>
<protein>
    <submittedName>
        <fullName evidence="3">Porin</fullName>
    </submittedName>
</protein>
<evidence type="ECO:0000259" key="2">
    <source>
        <dbReference type="Pfam" id="PF13609"/>
    </source>
</evidence>
<dbReference type="Proteomes" id="UP000067422">
    <property type="component" value="Chromosome 1"/>
</dbReference>
<name>A0ABN4L086_VIBHA</name>
<dbReference type="Gene3D" id="2.40.160.10">
    <property type="entry name" value="Porin"/>
    <property type="match status" value="1"/>
</dbReference>
<sequence>MKKTLVALAVAGISTSALAAGNIYDNGTTSFNLKGEIDTYLSTREAKLAGKQIKKNDLDIDLWAKVQVDATHKINDDVKVFGSFELENGNGFGYDADNNKVSTDDLYFGAYFGDNWGVAVGEIGDFGDSLDAITIDNTNEGYGYADDFLGSLESAGHAVSVKGSFDQLTVIADAYLNQDENVDTAFGLSAQYVINDMFTVGASYQDQGKAEVKFADVKTTVDHKILGIAARFNMDNFSTAVNYIAEEWDNVDVNTWSAVAAYQMNEARVYTSFGFTDIDDSDADANYYTFGADYAVTSNVLSFLEYSVAEADNGTAKLEDTLVLAGVYYTF</sequence>
<dbReference type="EMBL" id="CP014038">
    <property type="protein sequence ID" value="AMF98876.1"/>
    <property type="molecule type" value="Genomic_DNA"/>
</dbReference>
<organism evidence="3 4">
    <name type="scientific">Vibrio harveyi</name>
    <name type="common">Beneckea harveyi</name>
    <dbReference type="NCBI Taxonomy" id="669"/>
    <lineage>
        <taxon>Bacteria</taxon>
        <taxon>Pseudomonadati</taxon>
        <taxon>Pseudomonadota</taxon>
        <taxon>Gammaproteobacteria</taxon>
        <taxon>Vibrionales</taxon>
        <taxon>Vibrionaceae</taxon>
        <taxon>Vibrio</taxon>
    </lineage>
</organism>
<accession>A0ABN4L086</accession>